<sequence length="128" mass="15036">MLSTNDQRPYRVTGEDQMVWRTIDYRAVALRFCESLIKDKAAAERLVNDVFGEIEESGLALQPDWKFKTGLFLRLRDQCLIHLRTADRNELIRQTCAETTHQNKEHKAFDGQYFKKEKLQTASIVRLF</sequence>
<evidence type="ECO:0000313" key="1">
    <source>
        <dbReference type="EMBL" id="RAK02749.1"/>
    </source>
</evidence>
<dbReference type="OrthoDB" id="656273at2"/>
<dbReference type="Proteomes" id="UP000248790">
    <property type="component" value="Unassembled WGS sequence"/>
</dbReference>
<reference evidence="1 2" key="1">
    <citation type="submission" date="2018-06" db="EMBL/GenBank/DDBJ databases">
        <title>Genomic Encyclopedia of Archaeal and Bacterial Type Strains, Phase II (KMG-II): from individual species to whole genera.</title>
        <authorList>
            <person name="Goeker M."/>
        </authorList>
    </citation>
    <scope>NUCLEOTIDE SEQUENCE [LARGE SCALE GENOMIC DNA]</scope>
    <source>
        <strain evidence="1 2">DSM 21851</strain>
    </source>
</reference>
<proteinExistence type="predicted"/>
<dbReference type="RefSeq" id="WP_146624424.1">
    <property type="nucleotide sequence ID" value="NZ_QLMC01000001.1"/>
</dbReference>
<gene>
    <name evidence="1" type="ORF">LX87_00869</name>
</gene>
<keyword evidence="2" id="KW-1185">Reference proteome</keyword>
<organism evidence="1 2">
    <name type="scientific">Larkinella arboricola</name>
    <dbReference type="NCBI Taxonomy" id="643671"/>
    <lineage>
        <taxon>Bacteria</taxon>
        <taxon>Pseudomonadati</taxon>
        <taxon>Bacteroidota</taxon>
        <taxon>Cytophagia</taxon>
        <taxon>Cytophagales</taxon>
        <taxon>Spirosomataceae</taxon>
        <taxon>Larkinella</taxon>
    </lineage>
</organism>
<protein>
    <submittedName>
        <fullName evidence="1">Uncharacterized protein</fullName>
    </submittedName>
</protein>
<evidence type="ECO:0000313" key="2">
    <source>
        <dbReference type="Proteomes" id="UP000248790"/>
    </source>
</evidence>
<dbReference type="AlphaFoldDB" id="A0A327X7V3"/>
<dbReference type="EMBL" id="QLMC01000001">
    <property type="protein sequence ID" value="RAK02749.1"/>
    <property type="molecule type" value="Genomic_DNA"/>
</dbReference>
<name>A0A327X7V3_LARAB</name>
<comment type="caution">
    <text evidence="1">The sequence shown here is derived from an EMBL/GenBank/DDBJ whole genome shotgun (WGS) entry which is preliminary data.</text>
</comment>
<accession>A0A327X7V3</accession>